<reference evidence="5 6" key="1">
    <citation type="submission" date="2015-08" db="EMBL/GenBank/DDBJ databases">
        <authorList>
            <person name="Babu N.S."/>
            <person name="Beckwith C.J."/>
            <person name="Beseler K.G."/>
            <person name="Brison A."/>
            <person name="Carone J.V."/>
            <person name="Caskin T.P."/>
            <person name="Diamond M."/>
            <person name="Durham M.E."/>
            <person name="Foxe J.M."/>
            <person name="Go M."/>
            <person name="Henderson B.A."/>
            <person name="Jones I.B."/>
            <person name="McGettigan J.A."/>
            <person name="Micheletti S.J."/>
            <person name="Nasrallah M.E."/>
            <person name="Ortiz D."/>
            <person name="Piller C.R."/>
            <person name="Privatt S.R."/>
            <person name="Schneider S.L."/>
            <person name="Sharp S."/>
            <person name="Smith T.C."/>
            <person name="Stanton J.D."/>
            <person name="Ullery H.E."/>
            <person name="Wilson R.J."/>
            <person name="Serrano M.G."/>
            <person name="Buck G."/>
            <person name="Lee V."/>
            <person name="Wang Y."/>
            <person name="Carvalho R."/>
            <person name="Voegtly L."/>
            <person name="Shi R."/>
            <person name="Duckworth R."/>
            <person name="Johnson A."/>
            <person name="Loviza R."/>
            <person name="Walstead R."/>
            <person name="Shah Z."/>
            <person name="Kiflezghi M."/>
            <person name="Wade K."/>
            <person name="Ball S.L."/>
            <person name="Bradley K.W."/>
            <person name="Asai D.J."/>
            <person name="Bowman C.A."/>
            <person name="Russell D.A."/>
            <person name="Pope W.H."/>
            <person name="Jacobs-Sera D."/>
            <person name="Hendrix R.W."/>
            <person name="Hatfull G.F."/>
        </authorList>
    </citation>
    <scope>NUCLEOTIDE SEQUENCE [LARGE SCALE GENOMIC DNA]</scope>
    <source>
        <strain evidence="5 6">DSM 27648</strain>
    </source>
</reference>
<dbReference type="PANTHER" id="PTHR41251">
    <property type="entry name" value="NON-HOMOLOGOUS END JOINING PROTEIN KU"/>
    <property type="match status" value="1"/>
</dbReference>
<dbReference type="Gene3D" id="2.40.290.10">
    <property type="match status" value="1"/>
</dbReference>
<feature type="region of interest" description="Disordered" evidence="3">
    <location>
        <begin position="283"/>
        <end position="329"/>
    </location>
</feature>
<evidence type="ECO:0000256" key="1">
    <source>
        <dbReference type="ARBA" id="ARBA00023125"/>
    </source>
</evidence>
<dbReference type="EMBL" id="CP012333">
    <property type="protein sequence ID" value="AKU95164.1"/>
    <property type="molecule type" value="Genomic_DNA"/>
</dbReference>
<accession>A0A0K1PPW8</accession>
<dbReference type="AlphaFoldDB" id="A0A0K1PPW8"/>
<dbReference type="PIRSF" id="PIRSF006493">
    <property type="entry name" value="Prok_Ku"/>
    <property type="match status" value="1"/>
</dbReference>
<gene>
    <name evidence="2" type="primary">ku</name>
    <name evidence="5" type="ORF">AKJ09_01828</name>
</gene>
<dbReference type="GO" id="GO:0006310">
    <property type="term" value="P:DNA recombination"/>
    <property type="evidence" value="ECO:0007669"/>
    <property type="project" value="UniProtKB-KW"/>
</dbReference>
<keyword evidence="2" id="KW-0227">DNA damage</keyword>
<proteinExistence type="inferred from homology"/>
<dbReference type="InterPro" id="IPR016194">
    <property type="entry name" value="SPOC-like_C_dom_sf"/>
</dbReference>
<dbReference type="KEGG" id="llu:AKJ09_01828"/>
<feature type="compositionally biased region" description="Basic and acidic residues" evidence="3">
    <location>
        <begin position="310"/>
        <end position="322"/>
    </location>
</feature>
<evidence type="ECO:0000313" key="5">
    <source>
        <dbReference type="EMBL" id="AKU95164.1"/>
    </source>
</evidence>
<dbReference type="InterPro" id="IPR009187">
    <property type="entry name" value="Prok_Ku"/>
</dbReference>
<keyword evidence="6" id="KW-1185">Reference proteome</keyword>
<dbReference type="NCBIfam" id="TIGR02772">
    <property type="entry name" value="Ku_bact"/>
    <property type="match status" value="1"/>
</dbReference>
<protein>
    <recommendedName>
        <fullName evidence="2">Non-homologous end joining protein Ku</fullName>
    </recommendedName>
</protein>
<comment type="function">
    <text evidence="2">With LigD forms a non-homologous end joining (NHEJ) DNA repair enzyme, which repairs dsDNA breaks with reduced fidelity. Binds linear dsDNA with 5'- and 3'- overhangs but not closed circular dsDNA nor ssDNA. Recruits and stimulates the ligase activity of LigD.</text>
</comment>
<evidence type="ECO:0000259" key="4">
    <source>
        <dbReference type="SMART" id="SM00559"/>
    </source>
</evidence>
<organism evidence="5 6">
    <name type="scientific">Labilithrix luteola</name>
    <dbReference type="NCBI Taxonomy" id="1391654"/>
    <lineage>
        <taxon>Bacteria</taxon>
        <taxon>Pseudomonadati</taxon>
        <taxon>Myxococcota</taxon>
        <taxon>Polyangia</taxon>
        <taxon>Polyangiales</taxon>
        <taxon>Labilitrichaceae</taxon>
        <taxon>Labilithrix</taxon>
    </lineage>
</organism>
<dbReference type="SUPFAM" id="SSF100939">
    <property type="entry name" value="SPOC domain-like"/>
    <property type="match status" value="1"/>
</dbReference>
<comment type="similarity">
    <text evidence="2">Belongs to the prokaryotic Ku family.</text>
</comment>
<feature type="domain" description="Ku" evidence="4">
    <location>
        <begin position="81"/>
        <end position="209"/>
    </location>
</feature>
<dbReference type="GO" id="GO:0006303">
    <property type="term" value="P:double-strand break repair via nonhomologous end joining"/>
    <property type="evidence" value="ECO:0007669"/>
    <property type="project" value="UniProtKB-UniRule"/>
</dbReference>
<dbReference type="Pfam" id="PF02735">
    <property type="entry name" value="Ku"/>
    <property type="match status" value="1"/>
</dbReference>
<dbReference type="Proteomes" id="UP000064967">
    <property type="component" value="Chromosome"/>
</dbReference>
<evidence type="ECO:0000256" key="2">
    <source>
        <dbReference type="HAMAP-Rule" id="MF_01875"/>
    </source>
</evidence>
<dbReference type="PATRIC" id="fig|1391654.3.peg.1847"/>
<dbReference type="InterPro" id="IPR006164">
    <property type="entry name" value="DNA_bd_Ku70/Ku80"/>
</dbReference>
<comment type="subunit">
    <text evidence="2">Homodimer. Interacts with LigD.</text>
</comment>
<keyword evidence="2" id="KW-0234">DNA repair</keyword>
<name>A0A0K1PPW8_9BACT</name>
<dbReference type="HAMAP" id="MF_01875">
    <property type="entry name" value="Prokaryotic_Ku"/>
    <property type="match status" value="1"/>
</dbReference>
<keyword evidence="2" id="KW-0233">DNA recombination</keyword>
<keyword evidence="1 2" id="KW-0238">DNA-binding</keyword>
<dbReference type="STRING" id="1391654.AKJ09_01828"/>
<feature type="compositionally biased region" description="Low complexity" evidence="3">
    <location>
        <begin position="283"/>
        <end position="307"/>
    </location>
</feature>
<evidence type="ECO:0000313" key="6">
    <source>
        <dbReference type="Proteomes" id="UP000064967"/>
    </source>
</evidence>
<evidence type="ECO:0000256" key="3">
    <source>
        <dbReference type="SAM" id="MobiDB-lite"/>
    </source>
</evidence>
<dbReference type="SMART" id="SM00559">
    <property type="entry name" value="Ku78"/>
    <property type="match status" value="1"/>
</dbReference>
<dbReference type="PANTHER" id="PTHR41251:SF1">
    <property type="entry name" value="NON-HOMOLOGOUS END JOINING PROTEIN KU"/>
    <property type="match status" value="1"/>
</dbReference>
<dbReference type="GO" id="GO:0003690">
    <property type="term" value="F:double-stranded DNA binding"/>
    <property type="evidence" value="ECO:0007669"/>
    <property type="project" value="UniProtKB-UniRule"/>
</dbReference>
<sequence length="329" mass="36431">MRGAFVRVKGDHPFSTSARRPITIPPIMAARSVGSGTISFGLVSIPIKLYTATSAKSVSFNMLHKTCGSRLKQQLLCATENTVVERSDTIKGFEYARDQYVKFTDEELKALEAARTDTLELVEFVPADTVDFLYIEKTQFLGPDKGGERAYRLLSESLERAKRVAVGRFAQRGKDNLVLVRPYKKGLILHECFYSDEVRSFDDVETGGAFEFKPIELELADKLIQQLDRDKFEPERFRDAWADKVREAVEKKIAGEEVLTAPEAPKAQIIDLLEALKRSVAAAPAAPASAPKAEAPASERAPAVVAKGPKKAEPRKDTEKTERKKKSAG</sequence>